<dbReference type="PANTHER" id="PTHR36206">
    <property type="entry name" value="ASPERCRYPTIN BIOSYNTHESIS CLUSTER-SPECIFIC TRANSCRIPTION REGULATOR ATNN-RELATED"/>
    <property type="match status" value="1"/>
</dbReference>
<dbReference type="SUPFAM" id="SSF57701">
    <property type="entry name" value="Zn2/Cys6 DNA-binding domain"/>
    <property type="match status" value="1"/>
</dbReference>
<keyword evidence="5" id="KW-0804">Transcription</keyword>
<keyword evidence="3" id="KW-0805">Transcription regulation</keyword>
<dbReference type="EMBL" id="JAAFOW010001379">
    <property type="protein sequence ID" value="KAF5260953.1"/>
    <property type="molecule type" value="Genomic_DNA"/>
</dbReference>
<dbReference type="GO" id="GO:0003677">
    <property type="term" value="F:DNA binding"/>
    <property type="evidence" value="ECO:0007669"/>
    <property type="project" value="UniProtKB-KW"/>
</dbReference>
<organism evidence="9 10">
    <name type="scientific">Fusarium oxysporum</name>
    <name type="common">Fusarium vascular wilt</name>
    <dbReference type="NCBI Taxonomy" id="5507"/>
    <lineage>
        <taxon>Eukaryota</taxon>
        <taxon>Fungi</taxon>
        <taxon>Dikarya</taxon>
        <taxon>Ascomycota</taxon>
        <taxon>Pezizomycotina</taxon>
        <taxon>Sordariomycetes</taxon>
        <taxon>Hypocreomycetidae</taxon>
        <taxon>Hypocreales</taxon>
        <taxon>Nectriaceae</taxon>
        <taxon>Fusarium</taxon>
        <taxon>Fusarium oxysporum species complex</taxon>
    </lineage>
</organism>
<name>A0A8H5A8V9_FUSOX</name>
<dbReference type="InterPro" id="IPR052360">
    <property type="entry name" value="Transcr_Regulatory_Proteins"/>
</dbReference>
<dbReference type="Pfam" id="PF00172">
    <property type="entry name" value="Zn_clus"/>
    <property type="match status" value="1"/>
</dbReference>
<keyword evidence="2" id="KW-0862">Zinc</keyword>
<accession>A0A8H5A8V9</accession>
<feature type="domain" description="Zn(2)-C6 fungal-type" evidence="8">
    <location>
        <begin position="20"/>
        <end position="48"/>
    </location>
</feature>
<keyword evidence="6" id="KW-0539">Nucleus</keyword>
<dbReference type="AlphaFoldDB" id="A0A8H5A8V9"/>
<keyword evidence="4" id="KW-0238">DNA-binding</keyword>
<evidence type="ECO:0000256" key="3">
    <source>
        <dbReference type="ARBA" id="ARBA00023015"/>
    </source>
</evidence>
<proteinExistence type="predicted"/>
<evidence type="ECO:0000256" key="1">
    <source>
        <dbReference type="ARBA" id="ARBA00022723"/>
    </source>
</evidence>
<evidence type="ECO:0000256" key="5">
    <source>
        <dbReference type="ARBA" id="ARBA00023163"/>
    </source>
</evidence>
<dbReference type="SMART" id="SM00066">
    <property type="entry name" value="GAL4"/>
    <property type="match status" value="1"/>
</dbReference>
<evidence type="ECO:0000313" key="10">
    <source>
        <dbReference type="Proteomes" id="UP000558688"/>
    </source>
</evidence>
<evidence type="ECO:0000313" key="9">
    <source>
        <dbReference type="EMBL" id="KAF5260953.1"/>
    </source>
</evidence>
<dbReference type="GO" id="GO:0000981">
    <property type="term" value="F:DNA-binding transcription factor activity, RNA polymerase II-specific"/>
    <property type="evidence" value="ECO:0007669"/>
    <property type="project" value="InterPro"/>
</dbReference>
<evidence type="ECO:0000256" key="6">
    <source>
        <dbReference type="ARBA" id="ARBA00023242"/>
    </source>
</evidence>
<dbReference type="CDD" id="cd00067">
    <property type="entry name" value="GAL4"/>
    <property type="match status" value="1"/>
</dbReference>
<comment type="caution">
    <text evidence="9">The sequence shown here is derived from an EMBL/GenBank/DDBJ whole genome shotgun (WGS) entry which is preliminary data.</text>
</comment>
<dbReference type="Gene3D" id="4.10.240.10">
    <property type="entry name" value="Zn(2)-C6 fungal-type DNA-binding domain"/>
    <property type="match status" value="1"/>
</dbReference>
<dbReference type="InterPro" id="IPR001138">
    <property type="entry name" value="Zn2Cys6_DnaBD"/>
</dbReference>
<evidence type="ECO:0000256" key="2">
    <source>
        <dbReference type="ARBA" id="ARBA00022833"/>
    </source>
</evidence>
<dbReference type="PROSITE" id="PS50048">
    <property type="entry name" value="ZN2_CY6_FUNGAL_2"/>
    <property type="match status" value="1"/>
</dbReference>
<evidence type="ECO:0000256" key="4">
    <source>
        <dbReference type="ARBA" id="ARBA00023125"/>
    </source>
</evidence>
<sequence>MVDATKPKRTRTNVKQSKFGCFTCKARRIKCDEGKPACQRCLISKRECQGYPRGAYPDSDNTASTTLSLVSASSSPSDSSSSQSPSATIISTLRSLAFNPYTLSSPFVDLGCKVLVQSPRRARNNVEQTFWSCTVPQLAQSIPSVRAAIEAFGTSYSEYVLRGTSPRPGFETTKRYSQALRLVQQDLVTLPNGPIPCVVACLFLGFVEALQQRLNKALVHLQGTFSLMMSLTDKQLLAEVDTDSLVLLLKKLDLHVATYAVSHPPNLPMKPFVMGEVLQSYPPDGSLFKILHSSYHFTAKAFRYKYTSRRTIPPELLIEQGRQLANLKQWLSLNEIPATSNTESHESLIVLRSQCLAALVNTATILEPRETVYDCYGPEFEEIITSIGALLLSKSLQGAPRRKNSDWLPSFVPEMGIIHPLYFTAKKYRSPFWRRKALSLILKSGKEGPWCAETEGSLIAALINAEEGTFDKESLRLGHTLDQSPACIPEEKRFSHVWASDPESENGECTSFKEHRSTSGQNIHSNSSRTAGKDLSHSSGSSRKTTPLTSLAAISLIEKKSSTALPALDSFGGVFAGLLEGSLIGGVLALGGEGAGPGGRW</sequence>
<reference evidence="9" key="1">
    <citation type="submission" date="2020-02" db="EMBL/GenBank/DDBJ databases">
        <title>Identification and distribution of gene clusters putatively required for synthesis of sphingolipid metabolism inhibitors in phylogenetically diverse species of the filamentous fungus Fusarium.</title>
        <authorList>
            <person name="Kim H.-S."/>
            <person name="Busman M."/>
            <person name="Brown D.W."/>
            <person name="Divon H."/>
            <person name="Uhlig S."/>
            <person name="Proctor R.H."/>
        </authorList>
    </citation>
    <scope>NUCLEOTIDE SEQUENCE [LARGE SCALE GENOMIC DNA]</scope>
    <source>
        <strain evidence="9">NRRL 39464</strain>
    </source>
</reference>
<feature type="region of interest" description="Disordered" evidence="7">
    <location>
        <begin position="504"/>
        <end position="545"/>
    </location>
</feature>
<feature type="compositionally biased region" description="Polar residues" evidence="7">
    <location>
        <begin position="518"/>
        <end position="530"/>
    </location>
</feature>
<dbReference type="PROSITE" id="PS00463">
    <property type="entry name" value="ZN2_CY6_FUNGAL_1"/>
    <property type="match status" value="1"/>
</dbReference>
<evidence type="ECO:0000259" key="8">
    <source>
        <dbReference type="PROSITE" id="PS50048"/>
    </source>
</evidence>
<dbReference type="GO" id="GO:0008270">
    <property type="term" value="F:zinc ion binding"/>
    <property type="evidence" value="ECO:0007669"/>
    <property type="project" value="InterPro"/>
</dbReference>
<protein>
    <recommendedName>
        <fullName evidence="8">Zn(2)-C6 fungal-type domain-containing protein</fullName>
    </recommendedName>
</protein>
<dbReference type="InterPro" id="IPR036864">
    <property type="entry name" value="Zn2-C6_fun-type_DNA-bd_sf"/>
</dbReference>
<evidence type="ECO:0000256" key="7">
    <source>
        <dbReference type="SAM" id="MobiDB-lite"/>
    </source>
</evidence>
<dbReference type="PANTHER" id="PTHR36206:SF13">
    <property type="entry name" value="TRANSCRIPTIONAL REGULATORY PROTEIN MOC3"/>
    <property type="match status" value="1"/>
</dbReference>
<dbReference type="Proteomes" id="UP000558688">
    <property type="component" value="Unassembled WGS sequence"/>
</dbReference>
<keyword evidence="1" id="KW-0479">Metal-binding</keyword>
<gene>
    <name evidence="9" type="ORF">FOXYS1_8382</name>
</gene>